<gene>
    <name evidence="7" type="ORF">DXA38_17390</name>
</gene>
<dbReference type="InterPro" id="IPR023312">
    <property type="entry name" value="Put_nitroreductase_C_bac"/>
</dbReference>
<evidence type="ECO:0000256" key="4">
    <source>
        <dbReference type="ARBA" id="ARBA00022643"/>
    </source>
</evidence>
<dbReference type="SUPFAM" id="SSF55469">
    <property type="entry name" value="FMN-dependent nitroreductase-like"/>
    <property type="match status" value="1"/>
</dbReference>
<dbReference type="PANTHER" id="PTHR43673">
    <property type="entry name" value="NAD(P)H NITROREDUCTASE YDGI-RELATED"/>
    <property type="match status" value="1"/>
</dbReference>
<comment type="caution">
    <text evidence="7">The sequence shown here is derived from an EMBL/GenBank/DDBJ whole genome shotgun (WGS) entry which is preliminary data.</text>
</comment>
<keyword evidence="3" id="KW-0285">Flavoprotein</keyword>
<evidence type="ECO:0000259" key="6">
    <source>
        <dbReference type="Pfam" id="PF00881"/>
    </source>
</evidence>
<dbReference type="Proteomes" id="UP000260025">
    <property type="component" value="Unassembled WGS sequence"/>
</dbReference>
<dbReference type="Pfam" id="PF00881">
    <property type="entry name" value="Nitroreductase"/>
    <property type="match status" value="2"/>
</dbReference>
<protein>
    <submittedName>
        <fullName evidence="7">Nitroreductase</fullName>
    </submittedName>
</protein>
<dbReference type="AlphaFoldDB" id="A0A3E2VP56"/>
<evidence type="ECO:0000313" key="8">
    <source>
        <dbReference type="Proteomes" id="UP000260025"/>
    </source>
</evidence>
<accession>A0A3E2VP56</accession>
<name>A0A3E2VP56_CLOIN</name>
<organism evidence="7 8">
    <name type="scientific">Clostridium innocuum</name>
    <dbReference type="NCBI Taxonomy" id="1522"/>
    <lineage>
        <taxon>Bacteria</taxon>
        <taxon>Bacillati</taxon>
        <taxon>Bacillota</taxon>
        <taxon>Clostridia</taxon>
        <taxon>Eubacteriales</taxon>
        <taxon>Clostridiaceae</taxon>
        <taxon>Clostridium</taxon>
    </lineage>
</organism>
<dbReference type="Gene3D" id="3.40.109.10">
    <property type="entry name" value="NADH Oxidase"/>
    <property type="match status" value="1"/>
</dbReference>
<dbReference type="PANTHER" id="PTHR43673:SF2">
    <property type="entry name" value="NITROREDUCTASE"/>
    <property type="match status" value="1"/>
</dbReference>
<dbReference type="CDD" id="cd02062">
    <property type="entry name" value="Nitro_FMN_reductase"/>
    <property type="match status" value="1"/>
</dbReference>
<evidence type="ECO:0000313" key="7">
    <source>
        <dbReference type="EMBL" id="RGC12304.1"/>
    </source>
</evidence>
<keyword evidence="4" id="KW-0288">FMN</keyword>
<comment type="cofactor">
    <cofactor evidence="1">
        <name>FMN</name>
        <dbReference type="ChEBI" id="CHEBI:58210"/>
    </cofactor>
</comment>
<sequence>MLKDLLLKNRSYRGYDETRAVTRKELIDLVEHARLTPSSVNKQALKYYLACEREETDRIQPLTAWAKALKKEVPYKGHCPRAFIVICQDTAISPALDAYLKDVGIVAQTMLLRAAELGLGGCMIGSFQKEALQQVLKLREQLRPLLVLAIGKPDETIVLENVNEQGDTTYYRDAQDVHHVPKRSVRELVINGEDS</sequence>
<evidence type="ECO:0000256" key="3">
    <source>
        <dbReference type="ARBA" id="ARBA00022630"/>
    </source>
</evidence>
<dbReference type="InterPro" id="IPR000415">
    <property type="entry name" value="Nitroreductase-like"/>
</dbReference>
<dbReference type="RefSeq" id="WP_117444291.1">
    <property type="nucleotide sequence ID" value="NZ_JAKNHC010000011.1"/>
</dbReference>
<comment type="similarity">
    <text evidence="2">Belongs to the nitroreductase family.</text>
</comment>
<dbReference type="Gene3D" id="2.20.180.10">
    <property type="entry name" value="putative fmn-dependent nitroreductase like domains"/>
    <property type="match status" value="1"/>
</dbReference>
<proteinExistence type="inferred from homology"/>
<feature type="domain" description="Nitroreductase" evidence="6">
    <location>
        <begin position="100"/>
        <end position="152"/>
    </location>
</feature>
<dbReference type="EMBL" id="QVEV01000033">
    <property type="protein sequence ID" value="RGC12304.1"/>
    <property type="molecule type" value="Genomic_DNA"/>
</dbReference>
<dbReference type="OrthoDB" id="9804207at2"/>
<dbReference type="InterPro" id="IPR029479">
    <property type="entry name" value="Nitroreductase"/>
</dbReference>
<reference evidence="7 8" key="1">
    <citation type="submission" date="2018-08" db="EMBL/GenBank/DDBJ databases">
        <title>A genome reference for cultivated species of the human gut microbiota.</title>
        <authorList>
            <person name="Zou Y."/>
            <person name="Xue W."/>
            <person name="Luo G."/>
        </authorList>
    </citation>
    <scope>NUCLEOTIDE SEQUENCE [LARGE SCALE GENOMIC DNA]</scope>
    <source>
        <strain evidence="7 8">OF01-2LB</strain>
    </source>
</reference>
<evidence type="ECO:0000256" key="5">
    <source>
        <dbReference type="ARBA" id="ARBA00023002"/>
    </source>
</evidence>
<dbReference type="GO" id="GO:0016491">
    <property type="term" value="F:oxidoreductase activity"/>
    <property type="evidence" value="ECO:0007669"/>
    <property type="project" value="UniProtKB-KW"/>
</dbReference>
<keyword evidence="5" id="KW-0560">Oxidoreductase</keyword>
<evidence type="ECO:0000256" key="2">
    <source>
        <dbReference type="ARBA" id="ARBA00007118"/>
    </source>
</evidence>
<evidence type="ECO:0000256" key="1">
    <source>
        <dbReference type="ARBA" id="ARBA00001917"/>
    </source>
</evidence>
<feature type="domain" description="Nitroreductase" evidence="6">
    <location>
        <begin position="10"/>
        <end position="67"/>
    </location>
</feature>